<organism evidence="4 5">
    <name type="scientific">Actinoplanes regularis</name>
    <dbReference type="NCBI Taxonomy" id="52697"/>
    <lineage>
        <taxon>Bacteria</taxon>
        <taxon>Bacillati</taxon>
        <taxon>Actinomycetota</taxon>
        <taxon>Actinomycetes</taxon>
        <taxon>Micromonosporales</taxon>
        <taxon>Micromonosporaceae</taxon>
        <taxon>Actinoplanes</taxon>
    </lineage>
</organism>
<dbReference type="Pfam" id="PF19305">
    <property type="entry name" value="MmgE_PrpD_C"/>
    <property type="match status" value="1"/>
</dbReference>
<dbReference type="Gene3D" id="3.30.1330.120">
    <property type="entry name" value="2-methylcitrate dehydratase PrpD"/>
    <property type="match status" value="1"/>
</dbReference>
<feature type="domain" description="MmgE/PrpD C-terminal" evidence="3">
    <location>
        <begin position="263"/>
        <end position="354"/>
    </location>
</feature>
<keyword evidence="5" id="KW-1185">Reference proteome</keyword>
<evidence type="ECO:0000259" key="3">
    <source>
        <dbReference type="Pfam" id="PF19305"/>
    </source>
</evidence>
<evidence type="ECO:0000259" key="2">
    <source>
        <dbReference type="Pfam" id="PF03972"/>
    </source>
</evidence>
<dbReference type="InterPro" id="IPR036148">
    <property type="entry name" value="MmgE/PrpD_sf"/>
</dbReference>
<dbReference type="Pfam" id="PF03972">
    <property type="entry name" value="MmgE_PrpD_N"/>
    <property type="match status" value="1"/>
</dbReference>
<dbReference type="InterPro" id="IPR045336">
    <property type="entry name" value="MmgE_PrpD_N"/>
</dbReference>
<proteinExistence type="inferred from homology"/>
<comment type="similarity">
    <text evidence="1">Belongs to the PrpD family.</text>
</comment>
<dbReference type="GO" id="GO:0016829">
    <property type="term" value="F:lyase activity"/>
    <property type="evidence" value="ECO:0007669"/>
    <property type="project" value="InterPro"/>
</dbReference>
<sequence length="450" mass="44453">MTLARWAAGLDFDMLPAPVVEAARTHLADAVGCAVAGIRRGAAGPALTVAAGLAGPPEARLFTGERVGAVAAGFGNAVAVHALDYDDTHPGGLVHASAVTVPAALAIGEQTGSRGADLITALVVGLEVVCRLGAAAPHAFHTRGLHATSMCGPVAAAVTSGKLLGLSTPAMIHAIGIAASGASGLLEFLHSPASTKQLHPGTAVANGILAARLAAAGATGPAGSLDGPYGLFQAMTGRAPDEAVLTGELGERWETTRIAIKLYPACQLTHASIDAARAFAGSLPDTVTVTLHPDAVPIVAGPEKRRPRSAYEAKFSVYWCVAAAIVDGRVGLDTFENLDRPEVLALAARIVVRVGAADGPAAAAPGIVTAAGRQSIVPFHAASLPLSPAAAALPSAGAPVLPAGVDGEAARDIRAKAVANLGPAADAVLAAVGTGAGAAGLLDAIEGCLT</sequence>
<dbReference type="Proteomes" id="UP000198415">
    <property type="component" value="Unassembled WGS sequence"/>
</dbReference>
<gene>
    <name evidence="4" type="ORF">SAMN06264365_106257</name>
</gene>
<dbReference type="InterPro" id="IPR042183">
    <property type="entry name" value="MmgE/PrpD_sf_1"/>
</dbReference>
<dbReference type="AlphaFoldDB" id="A0A238ZRT5"/>
<protein>
    <submittedName>
        <fullName evidence="4">2-methylcitrate dehydratase PrpD</fullName>
    </submittedName>
</protein>
<dbReference type="InterPro" id="IPR005656">
    <property type="entry name" value="MmgE_PrpD"/>
</dbReference>
<accession>A0A238ZRT5</accession>
<dbReference type="Gene3D" id="1.10.4100.10">
    <property type="entry name" value="2-methylcitrate dehydratase PrpD"/>
    <property type="match status" value="1"/>
</dbReference>
<dbReference type="PANTHER" id="PTHR16943">
    <property type="entry name" value="2-METHYLCITRATE DEHYDRATASE-RELATED"/>
    <property type="match status" value="1"/>
</dbReference>
<dbReference type="InterPro" id="IPR045337">
    <property type="entry name" value="MmgE_PrpD_C"/>
</dbReference>
<evidence type="ECO:0000313" key="4">
    <source>
        <dbReference type="EMBL" id="SNR86050.1"/>
    </source>
</evidence>
<reference evidence="4 5" key="1">
    <citation type="submission" date="2017-06" db="EMBL/GenBank/DDBJ databases">
        <authorList>
            <person name="Kim H.J."/>
            <person name="Triplett B.A."/>
        </authorList>
    </citation>
    <scope>NUCLEOTIDE SEQUENCE [LARGE SCALE GENOMIC DNA]</scope>
    <source>
        <strain evidence="4 5">DSM 43151</strain>
    </source>
</reference>
<dbReference type="RefSeq" id="WP_239138717.1">
    <property type="nucleotide sequence ID" value="NZ_BOMU01000089.1"/>
</dbReference>
<name>A0A238ZRT5_9ACTN</name>
<evidence type="ECO:0000256" key="1">
    <source>
        <dbReference type="ARBA" id="ARBA00006174"/>
    </source>
</evidence>
<dbReference type="InterPro" id="IPR042188">
    <property type="entry name" value="MmgE/PrpD_sf_2"/>
</dbReference>
<dbReference type="PANTHER" id="PTHR16943:SF8">
    <property type="entry name" value="2-METHYLCITRATE DEHYDRATASE"/>
    <property type="match status" value="1"/>
</dbReference>
<dbReference type="EMBL" id="FZNR01000006">
    <property type="protein sequence ID" value="SNR86050.1"/>
    <property type="molecule type" value="Genomic_DNA"/>
</dbReference>
<feature type="domain" description="MmgE/PrpD N-terminal" evidence="2">
    <location>
        <begin position="2"/>
        <end position="239"/>
    </location>
</feature>
<evidence type="ECO:0000313" key="5">
    <source>
        <dbReference type="Proteomes" id="UP000198415"/>
    </source>
</evidence>
<dbReference type="SUPFAM" id="SSF103378">
    <property type="entry name" value="2-methylcitrate dehydratase PrpD"/>
    <property type="match status" value="1"/>
</dbReference>